<organism evidence="2 3">
    <name type="scientific">Paralimibaculum aggregatum</name>
    <dbReference type="NCBI Taxonomy" id="3036245"/>
    <lineage>
        <taxon>Bacteria</taxon>
        <taxon>Pseudomonadati</taxon>
        <taxon>Pseudomonadota</taxon>
        <taxon>Alphaproteobacteria</taxon>
        <taxon>Rhodobacterales</taxon>
        <taxon>Paracoccaceae</taxon>
        <taxon>Paralimibaculum</taxon>
    </lineage>
</organism>
<keyword evidence="3" id="KW-1185">Reference proteome</keyword>
<evidence type="ECO:0000259" key="1">
    <source>
        <dbReference type="Pfam" id="PF09643"/>
    </source>
</evidence>
<dbReference type="EMBL" id="BSYI01000001">
    <property type="protein sequence ID" value="GMG80997.1"/>
    <property type="molecule type" value="Genomic_DNA"/>
</dbReference>
<proteinExistence type="predicted"/>
<reference evidence="2 3" key="1">
    <citation type="submission" date="2023-04" db="EMBL/GenBank/DDBJ databases">
        <title>Marinoamorphus aggregata gen. nov., sp. Nov., isolate from tissue of brittle star Ophioplocus japonicus.</title>
        <authorList>
            <person name="Kawano K."/>
            <person name="Sawayama S."/>
            <person name="Nakagawa S."/>
        </authorList>
    </citation>
    <scope>NUCLEOTIDE SEQUENCE [LARGE SCALE GENOMIC DNA]</scope>
    <source>
        <strain evidence="2 3">NKW23</strain>
    </source>
</reference>
<feature type="domain" description="YopX protein" evidence="1">
    <location>
        <begin position="6"/>
        <end position="125"/>
    </location>
</feature>
<dbReference type="InterPro" id="IPR023385">
    <property type="entry name" value="YopX-like_C"/>
</dbReference>
<name>A0ABQ6LDH9_9RHOB</name>
<dbReference type="RefSeq" id="WP_352231042.1">
    <property type="nucleotide sequence ID" value="NZ_BSYI01000001.1"/>
</dbReference>
<protein>
    <recommendedName>
        <fullName evidence="1">YopX protein domain-containing protein</fullName>
    </recommendedName>
</protein>
<comment type="caution">
    <text evidence="2">The sequence shown here is derived from an EMBL/GenBank/DDBJ whole genome shotgun (WGS) entry which is preliminary data.</text>
</comment>
<dbReference type="Proteomes" id="UP001239909">
    <property type="component" value="Unassembled WGS sequence"/>
</dbReference>
<dbReference type="InterPro" id="IPR019096">
    <property type="entry name" value="YopX_protein"/>
</dbReference>
<dbReference type="Gene3D" id="2.30.30.290">
    <property type="entry name" value="YopX-like domains"/>
    <property type="match status" value="1"/>
</dbReference>
<gene>
    <name evidence="2" type="ORF">LNKW23_02090</name>
</gene>
<dbReference type="InterPro" id="IPR010024">
    <property type="entry name" value="CHP16711"/>
</dbReference>
<dbReference type="NCBIfam" id="TIGR01671">
    <property type="entry name" value="phage_TIGR01671"/>
    <property type="match status" value="1"/>
</dbReference>
<dbReference type="SUPFAM" id="SSF159006">
    <property type="entry name" value="YopX-like"/>
    <property type="match status" value="1"/>
</dbReference>
<dbReference type="Pfam" id="PF09643">
    <property type="entry name" value="YopX"/>
    <property type="match status" value="1"/>
</dbReference>
<evidence type="ECO:0000313" key="3">
    <source>
        <dbReference type="Proteomes" id="UP001239909"/>
    </source>
</evidence>
<sequence length="133" mass="15421">MNIIKFRYWNGVTNVMVNDPEMPYKEGWTIEQLFSERGWIWMQYTGLKDVNGKEIYEGDVCEEISVSGRRSHKSAIEFFDGSYHLCHDHFDLRGNTTGRYEQVLGFLEQPAVEIIGNIYENPELLTPPSEPVA</sequence>
<evidence type="ECO:0000313" key="2">
    <source>
        <dbReference type="EMBL" id="GMG80997.1"/>
    </source>
</evidence>
<accession>A0ABQ6LDH9</accession>